<evidence type="ECO:0000313" key="5">
    <source>
        <dbReference type="EMBL" id="SET08403.1"/>
    </source>
</evidence>
<dbReference type="PANTHER" id="PTHR11516">
    <property type="entry name" value="PYRUVATE DEHYDROGENASE E1 COMPONENT, ALPHA SUBUNIT BACTERIAL AND ORGANELLAR"/>
    <property type="match status" value="1"/>
</dbReference>
<dbReference type="Gene3D" id="3.40.50.970">
    <property type="match status" value="1"/>
</dbReference>
<dbReference type="Pfam" id="PF00676">
    <property type="entry name" value="E1_dh"/>
    <property type="match status" value="1"/>
</dbReference>
<dbReference type="PANTHER" id="PTHR11516:SF60">
    <property type="entry name" value="PYRUVATE DEHYDROGENASE E1 COMPONENT SUBUNIT ALPHA"/>
    <property type="match status" value="1"/>
</dbReference>
<evidence type="ECO:0000313" key="6">
    <source>
        <dbReference type="Proteomes" id="UP000199568"/>
    </source>
</evidence>
<dbReference type="Proteomes" id="UP000199568">
    <property type="component" value="Unassembled WGS sequence"/>
</dbReference>
<dbReference type="CDD" id="cd02000">
    <property type="entry name" value="TPP_E1_PDC_ADC_BCADC"/>
    <property type="match status" value="1"/>
</dbReference>
<feature type="domain" description="Dehydrogenase E1 component" evidence="4">
    <location>
        <begin position="17"/>
        <end position="312"/>
    </location>
</feature>
<keyword evidence="6" id="KW-1185">Reference proteome</keyword>
<accession>A0A1I0BNZ5</accession>
<evidence type="ECO:0000256" key="1">
    <source>
        <dbReference type="ARBA" id="ARBA00001964"/>
    </source>
</evidence>
<dbReference type="InterPro" id="IPR050642">
    <property type="entry name" value="PDH_E1_Alpha_Subunit"/>
</dbReference>
<name>A0A1I0BNZ5_9FIRM</name>
<proteinExistence type="predicted"/>
<dbReference type="AlphaFoldDB" id="A0A1I0BNZ5"/>
<dbReference type="GO" id="GO:0004739">
    <property type="term" value="F:pyruvate dehydrogenase (acetyl-transferring) activity"/>
    <property type="evidence" value="ECO:0007669"/>
    <property type="project" value="TreeGrafter"/>
</dbReference>
<keyword evidence="3" id="KW-0786">Thiamine pyrophosphate</keyword>
<evidence type="ECO:0000256" key="2">
    <source>
        <dbReference type="ARBA" id="ARBA00023002"/>
    </source>
</evidence>
<evidence type="ECO:0000259" key="4">
    <source>
        <dbReference type="Pfam" id="PF00676"/>
    </source>
</evidence>
<dbReference type="RefSeq" id="WP_330387828.1">
    <property type="nucleotide sequence ID" value="NZ_FOHU01000004.1"/>
</dbReference>
<reference evidence="5 6" key="1">
    <citation type="submission" date="2016-10" db="EMBL/GenBank/DDBJ databases">
        <authorList>
            <person name="de Groot N.N."/>
        </authorList>
    </citation>
    <scope>NUCLEOTIDE SEQUENCE [LARGE SCALE GENOMIC DNA]</scope>
    <source>
        <strain evidence="5 6">DSM 18979</strain>
    </source>
</reference>
<organism evidence="5 6">
    <name type="scientific">Natronincola peptidivorans</name>
    <dbReference type="NCBI Taxonomy" id="426128"/>
    <lineage>
        <taxon>Bacteria</taxon>
        <taxon>Bacillati</taxon>
        <taxon>Bacillota</taxon>
        <taxon>Clostridia</taxon>
        <taxon>Peptostreptococcales</taxon>
        <taxon>Natronincolaceae</taxon>
        <taxon>Natronincola</taxon>
    </lineage>
</organism>
<sequence>MSKKEYSKEMLLHMYEDMLRIRKFETKLTECFMKGMLAGNIHTCIGQEAAAVGASKALEKRDFIASTHRGHGHCIAKGAKTDKMMAELFGKVTGYCRGKGGSMHVADISLGILGANGIVGAGIPIATGSGLTSKIRNTDEVTLAFFGDSASNHGTFHESINMAAAWKLPVVYLCENNGYGVSVDINTVTNTDNIAVRAKAYDIPGKTVDGNDVLAVYEAVKEAVEYAREGNGPSIVECKTYRMRGHYEGDPAEYRSKEVTEEWKKKDPIDRFRTHLLTLGMEAEELDAIEEAMDKEIEAATEFATESPYPDASEVTLDVYASDNERSVIR</sequence>
<keyword evidence="2" id="KW-0560">Oxidoreductase</keyword>
<dbReference type="SUPFAM" id="SSF52518">
    <property type="entry name" value="Thiamin diphosphate-binding fold (THDP-binding)"/>
    <property type="match status" value="1"/>
</dbReference>
<evidence type="ECO:0000256" key="3">
    <source>
        <dbReference type="ARBA" id="ARBA00023052"/>
    </source>
</evidence>
<comment type="cofactor">
    <cofactor evidence="1">
        <name>thiamine diphosphate</name>
        <dbReference type="ChEBI" id="CHEBI:58937"/>
    </cofactor>
</comment>
<keyword evidence="5" id="KW-0670">Pyruvate</keyword>
<dbReference type="EMBL" id="FOHU01000004">
    <property type="protein sequence ID" value="SET08403.1"/>
    <property type="molecule type" value="Genomic_DNA"/>
</dbReference>
<gene>
    <name evidence="5" type="ORF">SAMN05660297_01347</name>
</gene>
<dbReference type="GO" id="GO:0006086">
    <property type="term" value="P:pyruvate decarboxylation to acetyl-CoA"/>
    <property type="evidence" value="ECO:0007669"/>
    <property type="project" value="TreeGrafter"/>
</dbReference>
<dbReference type="InterPro" id="IPR029061">
    <property type="entry name" value="THDP-binding"/>
</dbReference>
<dbReference type="STRING" id="426128.SAMN05660297_01347"/>
<protein>
    <submittedName>
        <fullName evidence="5">Pyruvate dehydrogenase E1 component alpha subunit</fullName>
    </submittedName>
</protein>
<dbReference type="InterPro" id="IPR001017">
    <property type="entry name" value="DH_E1"/>
</dbReference>